<accession>A0A0G0QNL7</accession>
<evidence type="ECO:0000313" key="1">
    <source>
        <dbReference type="EMBL" id="KKR11980.1"/>
    </source>
</evidence>
<dbReference type="Gene3D" id="3.40.50.1000">
    <property type="entry name" value="HAD superfamily/HAD-like"/>
    <property type="match status" value="1"/>
</dbReference>
<dbReference type="EMBL" id="LBWP01000001">
    <property type="protein sequence ID" value="KKR11980.1"/>
    <property type="molecule type" value="Genomic_DNA"/>
</dbReference>
<proteinExistence type="predicted"/>
<sequence length="251" mass="28756">MKVESSSYSHKEIEIIDKLTEVNRVLKKNGVSTDVDSTDLLSEVTALRIYNKITNSNKVLSDLKDRYIMVLWFKELGYKDPLAMAIKCWNDPNEMRNYQPSPGSAILSMFLSRSEVDLHRITARPGSDEIVESTLDCYKQQMPWVDARLIHMQKGKKISSQYKYETVPKYSKYHFDDAQEETEILASMGIICILFPQPWNEGYVSKQDNLLTINRAQSKGLANLGVNSSDFKSQPKMVQAYFVLADHILGR</sequence>
<protein>
    <submittedName>
        <fullName evidence="1">Uncharacterized protein</fullName>
    </submittedName>
</protein>
<dbReference type="AlphaFoldDB" id="A0A0G0QNL7"/>
<organism evidence="1 2">
    <name type="scientific">Candidatus Woesebacteria bacterium GW2011_GWA1_39_21</name>
    <dbReference type="NCBI Taxonomy" id="1618550"/>
    <lineage>
        <taxon>Bacteria</taxon>
        <taxon>Candidatus Woeseibacteriota</taxon>
    </lineage>
</organism>
<gene>
    <name evidence="1" type="ORF">UT39_C0001G0035</name>
</gene>
<name>A0A0G0QNL7_9BACT</name>
<reference evidence="1 2" key="1">
    <citation type="journal article" date="2015" name="Nature">
        <title>rRNA introns, odd ribosomes, and small enigmatic genomes across a large radiation of phyla.</title>
        <authorList>
            <person name="Brown C.T."/>
            <person name="Hug L.A."/>
            <person name="Thomas B.C."/>
            <person name="Sharon I."/>
            <person name="Castelle C.J."/>
            <person name="Singh A."/>
            <person name="Wilkins M.J."/>
            <person name="Williams K.H."/>
            <person name="Banfield J.F."/>
        </authorList>
    </citation>
    <scope>NUCLEOTIDE SEQUENCE [LARGE SCALE GENOMIC DNA]</scope>
</reference>
<dbReference type="Proteomes" id="UP000034246">
    <property type="component" value="Unassembled WGS sequence"/>
</dbReference>
<comment type="caution">
    <text evidence="1">The sequence shown here is derived from an EMBL/GenBank/DDBJ whole genome shotgun (WGS) entry which is preliminary data.</text>
</comment>
<dbReference type="InterPro" id="IPR023214">
    <property type="entry name" value="HAD_sf"/>
</dbReference>
<evidence type="ECO:0000313" key="2">
    <source>
        <dbReference type="Proteomes" id="UP000034246"/>
    </source>
</evidence>